<comment type="caution">
    <text evidence="1">The sequence shown here is derived from an EMBL/GenBank/DDBJ whole genome shotgun (WGS) entry which is preliminary data.</text>
</comment>
<accession>A0A7J7FYY2</accession>
<keyword evidence="2" id="KW-1185">Reference proteome</keyword>
<evidence type="ECO:0000313" key="2">
    <source>
        <dbReference type="Proteomes" id="UP000593564"/>
    </source>
</evidence>
<organism evidence="1 2">
    <name type="scientific">Camellia sinensis</name>
    <name type="common">Tea plant</name>
    <name type="synonym">Thea sinensis</name>
    <dbReference type="NCBI Taxonomy" id="4442"/>
    <lineage>
        <taxon>Eukaryota</taxon>
        <taxon>Viridiplantae</taxon>
        <taxon>Streptophyta</taxon>
        <taxon>Embryophyta</taxon>
        <taxon>Tracheophyta</taxon>
        <taxon>Spermatophyta</taxon>
        <taxon>Magnoliopsida</taxon>
        <taxon>eudicotyledons</taxon>
        <taxon>Gunneridae</taxon>
        <taxon>Pentapetalae</taxon>
        <taxon>asterids</taxon>
        <taxon>Ericales</taxon>
        <taxon>Theaceae</taxon>
        <taxon>Camellia</taxon>
    </lineage>
</organism>
<evidence type="ECO:0000313" key="1">
    <source>
        <dbReference type="EMBL" id="KAF5933377.1"/>
    </source>
</evidence>
<name>A0A7J7FYY2_CAMSI</name>
<reference evidence="2" key="1">
    <citation type="journal article" date="2020" name="Nat. Commun.">
        <title>Genome assembly of wild tea tree DASZ reveals pedigree and selection history of tea varieties.</title>
        <authorList>
            <person name="Zhang W."/>
            <person name="Zhang Y."/>
            <person name="Qiu H."/>
            <person name="Guo Y."/>
            <person name="Wan H."/>
            <person name="Zhang X."/>
            <person name="Scossa F."/>
            <person name="Alseekh S."/>
            <person name="Zhang Q."/>
            <person name="Wang P."/>
            <person name="Xu L."/>
            <person name="Schmidt M.H."/>
            <person name="Jia X."/>
            <person name="Li D."/>
            <person name="Zhu A."/>
            <person name="Guo F."/>
            <person name="Chen W."/>
            <person name="Ni D."/>
            <person name="Usadel B."/>
            <person name="Fernie A.R."/>
            <person name="Wen W."/>
        </authorList>
    </citation>
    <scope>NUCLEOTIDE SEQUENCE [LARGE SCALE GENOMIC DNA]</scope>
    <source>
        <strain evidence="2">cv. G240</strain>
    </source>
</reference>
<sequence>MTCKGVQMKDIFPFEIGPKKQIFLANQRWRFLAMNGLFWPCAGHEWPFPAKNGHVPAINDPLLAIDEKSQIFADICVLAVPAIHFGIFFDLKPHSSIYRESLLYGFQG</sequence>
<proteinExistence type="predicted"/>
<dbReference type="Proteomes" id="UP000593564">
    <property type="component" value="Unassembled WGS sequence"/>
</dbReference>
<protein>
    <submittedName>
        <fullName evidence="1">Uncharacterized protein</fullName>
    </submittedName>
</protein>
<gene>
    <name evidence="1" type="ORF">HYC85_029548</name>
</gene>
<reference evidence="1 2" key="2">
    <citation type="submission" date="2020-07" db="EMBL/GenBank/DDBJ databases">
        <title>Genome assembly of wild tea tree DASZ reveals pedigree and selection history of tea varieties.</title>
        <authorList>
            <person name="Zhang W."/>
        </authorList>
    </citation>
    <scope>NUCLEOTIDE SEQUENCE [LARGE SCALE GENOMIC DNA]</scope>
    <source>
        <strain evidence="2">cv. G240</strain>
        <tissue evidence="1">Leaf</tissue>
    </source>
</reference>
<dbReference type="EMBL" id="JACBKZ010000014">
    <property type="protein sequence ID" value="KAF5933377.1"/>
    <property type="molecule type" value="Genomic_DNA"/>
</dbReference>
<dbReference type="AlphaFoldDB" id="A0A7J7FYY2"/>